<dbReference type="InterPro" id="IPR050109">
    <property type="entry name" value="HTH-type_TetR-like_transc_reg"/>
</dbReference>
<evidence type="ECO:0000256" key="4">
    <source>
        <dbReference type="PROSITE-ProRule" id="PRU00335"/>
    </source>
</evidence>
<dbReference type="PANTHER" id="PTHR30055">
    <property type="entry name" value="HTH-TYPE TRANSCRIPTIONAL REGULATOR RUTR"/>
    <property type="match status" value="1"/>
</dbReference>
<gene>
    <name evidence="6" type="ORF">EDD26_2094</name>
</gene>
<name>A0A3N2AUI5_9MICO</name>
<dbReference type="GO" id="GO:0003700">
    <property type="term" value="F:DNA-binding transcription factor activity"/>
    <property type="evidence" value="ECO:0007669"/>
    <property type="project" value="TreeGrafter"/>
</dbReference>
<dbReference type="InterPro" id="IPR001647">
    <property type="entry name" value="HTH_TetR"/>
</dbReference>
<proteinExistence type="predicted"/>
<organism evidence="6 7">
    <name type="scientific">Agrococcus jenensis</name>
    <dbReference type="NCBI Taxonomy" id="46353"/>
    <lineage>
        <taxon>Bacteria</taxon>
        <taxon>Bacillati</taxon>
        <taxon>Actinomycetota</taxon>
        <taxon>Actinomycetes</taxon>
        <taxon>Micrococcales</taxon>
        <taxon>Microbacteriaceae</taxon>
        <taxon>Agrococcus</taxon>
    </lineage>
</organism>
<keyword evidence="7" id="KW-1185">Reference proteome</keyword>
<accession>A0A3N2AUI5</accession>
<evidence type="ECO:0000259" key="5">
    <source>
        <dbReference type="PROSITE" id="PS50977"/>
    </source>
</evidence>
<reference evidence="6 7" key="1">
    <citation type="submission" date="2018-11" db="EMBL/GenBank/DDBJ databases">
        <title>Sequencing the genomes of 1000 actinobacteria strains.</title>
        <authorList>
            <person name="Klenk H.-P."/>
        </authorList>
    </citation>
    <scope>NUCLEOTIDE SEQUENCE [LARGE SCALE GENOMIC DNA]</scope>
    <source>
        <strain evidence="6 7">DSM 9580</strain>
    </source>
</reference>
<feature type="domain" description="HTH tetR-type" evidence="5">
    <location>
        <begin position="26"/>
        <end position="86"/>
    </location>
</feature>
<evidence type="ECO:0000256" key="3">
    <source>
        <dbReference type="ARBA" id="ARBA00023163"/>
    </source>
</evidence>
<evidence type="ECO:0000256" key="1">
    <source>
        <dbReference type="ARBA" id="ARBA00023015"/>
    </source>
</evidence>
<keyword evidence="3" id="KW-0804">Transcription</keyword>
<evidence type="ECO:0000256" key="2">
    <source>
        <dbReference type="ARBA" id="ARBA00023125"/>
    </source>
</evidence>
<dbReference type="GO" id="GO:0000976">
    <property type="term" value="F:transcription cis-regulatory region binding"/>
    <property type="evidence" value="ECO:0007669"/>
    <property type="project" value="TreeGrafter"/>
</dbReference>
<keyword evidence="2 4" id="KW-0238">DNA-binding</keyword>
<protein>
    <submittedName>
        <fullName evidence="6">TetR family transcriptional regulator</fullName>
    </submittedName>
</protein>
<dbReference type="AlphaFoldDB" id="A0A3N2AUI5"/>
<dbReference type="InterPro" id="IPR041673">
    <property type="entry name" value="TetR_C_23"/>
</dbReference>
<dbReference type="PROSITE" id="PS50977">
    <property type="entry name" value="HTH_TETR_2"/>
    <property type="match status" value="1"/>
</dbReference>
<dbReference type="Proteomes" id="UP000275456">
    <property type="component" value="Unassembled WGS sequence"/>
</dbReference>
<feature type="DNA-binding region" description="H-T-H motif" evidence="4">
    <location>
        <begin position="49"/>
        <end position="68"/>
    </location>
</feature>
<dbReference type="InterPro" id="IPR036271">
    <property type="entry name" value="Tet_transcr_reg_TetR-rel_C_sf"/>
</dbReference>
<evidence type="ECO:0000313" key="7">
    <source>
        <dbReference type="Proteomes" id="UP000275456"/>
    </source>
</evidence>
<dbReference type="PANTHER" id="PTHR30055:SF234">
    <property type="entry name" value="HTH-TYPE TRANSCRIPTIONAL REGULATOR BETI"/>
    <property type="match status" value="1"/>
</dbReference>
<dbReference type="Pfam" id="PF17931">
    <property type="entry name" value="TetR_C_23"/>
    <property type="match status" value="1"/>
</dbReference>
<dbReference type="InterPro" id="IPR009057">
    <property type="entry name" value="Homeodomain-like_sf"/>
</dbReference>
<dbReference type="EMBL" id="RKHJ01000001">
    <property type="protein sequence ID" value="ROR66701.1"/>
    <property type="molecule type" value="Genomic_DNA"/>
</dbReference>
<sequence>MRAIVGLNAFSQDGCMTNQSGATKGARTAARIREVAFAALREDGWRATTMRGIADRAGVSPGTIYLSMPSKDHLLLALYDETVIRIEQRAIEAIAGVRPFAARLGIALDIALDEIAPFHRVATEALGQAITADSPVSPFGEASRASRERMVGLFATLVEGSDLLADRQLRRALPELLWGLFMAGMLAWTTDRSRDQRRTQALLQQAVPMIDRAIRITAVPLLRAQVRDLLALTAALKELPDDDA</sequence>
<dbReference type="Gene3D" id="1.10.357.10">
    <property type="entry name" value="Tetracycline Repressor, domain 2"/>
    <property type="match status" value="1"/>
</dbReference>
<comment type="caution">
    <text evidence="6">The sequence shown here is derived from an EMBL/GenBank/DDBJ whole genome shotgun (WGS) entry which is preliminary data.</text>
</comment>
<dbReference type="SUPFAM" id="SSF46689">
    <property type="entry name" value="Homeodomain-like"/>
    <property type="match status" value="1"/>
</dbReference>
<dbReference type="Pfam" id="PF00440">
    <property type="entry name" value="TetR_N"/>
    <property type="match status" value="1"/>
</dbReference>
<evidence type="ECO:0000313" key="6">
    <source>
        <dbReference type="EMBL" id="ROR66701.1"/>
    </source>
</evidence>
<dbReference type="SUPFAM" id="SSF48498">
    <property type="entry name" value="Tetracyclin repressor-like, C-terminal domain"/>
    <property type="match status" value="1"/>
</dbReference>
<keyword evidence="1" id="KW-0805">Transcription regulation</keyword>